<keyword evidence="1" id="KW-0812">Transmembrane</keyword>
<evidence type="ECO:0000256" key="1">
    <source>
        <dbReference type="SAM" id="Phobius"/>
    </source>
</evidence>
<accession>A0ABT1SW10</accession>
<keyword evidence="5" id="KW-1185">Reference proteome</keyword>
<dbReference type="InterPro" id="IPR012373">
    <property type="entry name" value="Ferrdict_sens_TM"/>
</dbReference>
<keyword evidence="1" id="KW-1133">Transmembrane helix</keyword>
<dbReference type="Proteomes" id="UP001204376">
    <property type="component" value="Unassembled WGS sequence"/>
</dbReference>
<dbReference type="Pfam" id="PF16344">
    <property type="entry name" value="FecR_C"/>
    <property type="match status" value="1"/>
</dbReference>
<evidence type="ECO:0000259" key="2">
    <source>
        <dbReference type="Pfam" id="PF04773"/>
    </source>
</evidence>
<dbReference type="Pfam" id="PF04773">
    <property type="entry name" value="FecR"/>
    <property type="match status" value="1"/>
</dbReference>
<keyword evidence="1" id="KW-0472">Membrane</keyword>
<evidence type="ECO:0000313" key="4">
    <source>
        <dbReference type="EMBL" id="MCQ6956522.1"/>
    </source>
</evidence>
<dbReference type="Gene3D" id="3.55.50.30">
    <property type="match status" value="1"/>
</dbReference>
<comment type="caution">
    <text evidence="4">The sequence shown here is derived from an EMBL/GenBank/DDBJ whole genome shotgun (WGS) entry which is preliminary data.</text>
</comment>
<feature type="transmembrane region" description="Helical" evidence="1">
    <location>
        <begin position="101"/>
        <end position="119"/>
    </location>
</feature>
<sequence>MTNYTNYEVEDFLHDDFFIDWVLKGTEAHNTFWSEWLLNNPDKKSVVENARFIVSSVTVKPLDTTLSDTEVDEIVGYIKNRLHNKAEDDNVVSLKFYQSKYFKVAAMLLVLVSIGFLFVKLKSTTSPQLHQQVNTLNSEYLSVINTSAKSKVVQMSDGSLAVLKPGSGLKYIRSFAKKRDVILDGEAFFEVHKNPAIPFLVHSNDMVVRVLGTSFTVRSQKGKQDFKVIVNTGKVLVYDNKKAAAGTNRQNSIILVPNQQVTYQPQQLKFKKETLPVPLILSEEIAQKEFTFDNTPFSVIVEKISKVYDVNIEYDKAKLGNISLNASISKKPLDEKVKLICTAVNASFEFKDGRIIISAQNQQHIQPITK</sequence>
<organism evidence="4 5">
    <name type="scientific">Mucilaginibacter aquariorum</name>
    <dbReference type="NCBI Taxonomy" id="2967225"/>
    <lineage>
        <taxon>Bacteria</taxon>
        <taxon>Pseudomonadati</taxon>
        <taxon>Bacteroidota</taxon>
        <taxon>Sphingobacteriia</taxon>
        <taxon>Sphingobacteriales</taxon>
        <taxon>Sphingobacteriaceae</taxon>
        <taxon>Mucilaginibacter</taxon>
    </lineage>
</organism>
<evidence type="ECO:0000313" key="5">
    <source>
        <dbReference type="Proteomes" id="UP001204376"/>
    </source>
</evidence>
<dbReference type="PANTHER" id="PTHR30273:SF2">
    <property type="entry name" value="PROTEIN FECR"/>
    <property type="match status" value="1"/>
</dbReference>
<dbReference type="InterPro" id="IPR006860">
    <property type="entry name" value="FecR"/>
</dbReference>
<reference evidence="4 5" key="1">
    <citation type="submission" date="2022-07" db="EMBL/GenBank/DDBJ databases">
        <title>Mucilaginibacter sp. JC4.</title>
        <authorList>
            <person name="Le V."/>
            <person name="Ko S.-R."/>
            <person name="Ahn C.-Y."/>
            <person name="Oh H.-M."/>
        </authorList>
    </citation>
    <scope>NUCLEOTIDE SEQUENCE [LARGE SCALE GENOMIC DNA]</scope>
    <source>
        <strain evidence="4 5">JC4</strain>
    </source>
</reference>
<dbReference type="RefSeq" id="WP_256536738.1">
    <property type="nucleotide sequence ID" value="NZ_JANHOH010000001.1"/>
</dbReference>
<dbReference type="PANTHER" id="PTHR30273">
    <property type="entry name" value="PERIPLASMIC SIGNAL SENSOR AND SIGMA FACTOR ACTIVATOR FECR-RELATED"/>
    <property type="match status" value="1"/>
</dbReference>
<dbReference type="InterPro" id="IPR032508">
    <property type="entry name" value="FecR_C"/>
</dbReference>
<feature type="domain" description="Protein FecR C-terminal" evidence="3">
    <location>
        <begin position="289"/>
        <end position="357"/>
    </location>
</feature>
<protein>
    <submittedName>
        <fullName evidence="4">FecR family protein</fullName>
    </submittedName>
</protein>
<proteinExistence type="predicted"/>
<dbReference type="EMBL" id="JANHOH010000001">
    <property type="protein sequence ID" value="MCQ6956522.1"/>
    <property type="molecule type" value="Genomic_DNA"/>
</dbReference>
<dbReference type="Gene3D" id="2.60.120.1440">
    <property type="match status" value="1"/>
</dbReference>
<evidence type="ECO:0000259" key="3">
    <source>
        <dbReference type="Pfam" id="PF16344"/>
    </source>
</evidence>
<name>A0ABT1SW10_9SPHI</name>
<feature type="domain" description="FecR protein" evidence="2">
    <location>
        <begin position="144"/>
        <end position="235"/>
    </location>
</feature>
<gene>
    <name evidence="4" type="ORF">NPE20_01065</name>
</gene>